<dbReference type="Gene3D" id="2.170.270.10">
    <property type="entry name" value="SET domain"/>
    <property type="match status" value="1"/>
</dbReference>
<dbReference type="SUPFAM" id="SSF82199">
    <property type="entry name" value="SET domain"/>
    <property type="match status" value="1"/>
</dbReference>
<dbReference type="PANTHER" id="PTHR12350:SF19">
    <property type="entry name" value="SET DOMAIN-CONTAINING PROTEIN"/>
    <property type="match status" value="1"/>
</dbReference>
<evidence type="ECO:0000259" key="2">
    <source>
        <dbReference type="PROSITE" id="PS50868"/>
    </source>
</evidence>
<dbReference type="RefSeq" id="WP_129518461.1">
    <property type="nucleotide sequence ID" value="NZ_QWEX01000004.1"/>
</dbReference>
<organism evidence="3 4">
    <name type="scientific">Burkholderia stabilis</name>
    <dbReference type="NCBI Taxonomy" id="95485"/>
    <lineage>
        <taxon>Bacteria</taxon>
        <taxon>Pseudomonadati</taxon>
        <taxon>Pseudomonadota</taxon>
        <taxon>Betaproteobacteria</taxon>
        <taxon>Burkholderiales</taxon>
        <taxon>Burkholderiaceae</taxon>
        <taxon>Burkholderia</taxon>
        <taxon>Burkholderia cepacia complex</taxon>
    </lineage>
</organism>
<dbReference type="InterPro" id="IPR046341">
    <property type="entry name" value="SET_dom_sf"/>
</dbReference>
<comment type="caution">
    <text evidence="3">The sequence shown here is derived from an EMBL/GenBank/DDBJ whole genome shotgun (WGS) entry which is preliminary data.</text>
</comment>
<dbReference type="InterPro" id="IPR003616">
    <property type="entry name" value="Post-SET_dom"/>
</dbReference>
<feature type="domain" description="Post-SET" evidence="2">
    <location>
        <begin position="133"/>
        <end position="149"/>
    </location>
</feature>
<dbReference type="GO" id="GO:0008168">
    <property type="term" value="F:methyltransferase activity"/>
    <property type="evidence" value="ECO:0007669"/>
    <property type="project" value="UniProtKB-KW"/>
</dbReference>
<keyword evidence="3" id="KW-0489">Methyltransferase</keyword>
<dbReference type="InterPro" id="IPR053201">
    <property type="entry name" value="Flavunoidine_N-MTase"/>
</dbReference>
<reference evidence="3 4" key="1">
    <citation type="submission" date="2018-08" db="EMBL/GenBank/DDBJ databases">
        <title>Mountain-cultivated ginseng endophyte, Burkholderia stabilis and its activity against ginseng root rot disease.</title>
        <authorList>
            <person name="Tapan Kumar M."/>
            <person name="Bae H."/>
            <person name="Shanmugam G."/>
            <person name="Jeon J."/>
        </authorList>
    </citation>
    <scope>NUCLEOTIDE SEQUENCE [LARGE SCALE GENOMIC DNA]</scope>
    <source>
        <strain evidence="3 4">EB159</strain>
    </source>
</reference>
<dbReference type="PROSITE" id="PS50868">
    <property type="entry name" value="POST_SET"/>
    <property type="match status" value="1"/>
</dbReference>
<keyword evidence="1 3" id="KW-0808">Transferase</keyword>
<accession>A0A4V1PQK0</accession>
<dbReference type="GO" id="GO:0032259">
    <property type="term" value="P:methylation"/>
    <property type="evidence" value="ECO:0007669"/>
    <property type="project" value="UniProtKB-KW"/>
</dbReference>
<gene>
    <name evidence="3" type="ORF">D1006_38910</name>
</gene>
<evidence type="ECO:0000256" key="1">
    <source>
        <dbReference type="ARBA" id="ARBA00022679"/>
    </source>
</evidence>
<sequence>MTITRIEPVQQCTGIYPSSDLMVEDGYPSTDTFQIIQTQDGRGAGVRALKAFARGRRIARVSGQITAFCRLHTLQINARTHMYDPHFTGVLLHSCDPNVRLDMAGFELWSLRDIAADEMLTMDYASTEDVLMRQFECQCGAPNCRRWITGAKELPNETGQVFLAGLQAHTLV</sequence>
<evidence type="ECO:0000313" key="3">
    <source>
        <dbReference type="EMBL" id="RXV64364.1"/>
    </source>
</evidence>
<dbReference type="OrthoDB" id="671472at2"/>
<dbReference type="EMBL" id="QWEX01000004">
    <property type="protein sequence ID" value="RXV64364.1"/>
    <property type="molecule type" value="Genomic_DNA"/>
</dbReference>
<protein>
    <submittedName>
        <fullName evidence="3">SET domain-containing protein-lysine N-methyltransferase</fullName>
    </submittedName>
</protein>
<dbReference type="AlphaFoldDB" id="A0A4V1PQK0"/>
<proteinExistence type="predicted"/>
<dbReference type="PANTHER" id="PTHR12350">
    <property type="entry name" value="HISTONE-LYSINE N-METHYLTRANSFERASE-RELATED"/>
    <property type="match status" value="1"/>
</dbReference>
<dbReference type="Proteomes" id="UP000289650">
    <property type="component" value="Unassembled WGS sequence"/>
</dbReference>
<evidence type="ECO:0000313" key="4">
    <source>
        <dbReference type="Proteomes" id="UP000289650"/>
    </source>
</evidence>
<name>A0A4V1PQK0_9BURK</name>